<comment type="subcellular location">
    <subcellularLocation>
        <location evidence="1">Membrane</location>
        <topology evidence="1">Multi-pass membrane protein</topology>
    </subcellularLocation>
</comment>
<evidence type="ECO:0000256" key="2">
    <source>
        <dbReference type="ARBA" id="ARBA00010544"/>
    </source>
</evidence>
<gene>
    <name evidence="9" type="ORF">LEP1GSC179_2730</name>
</gene>
<dbReference type="InterPro" id="IPR003544">
    <property type="entry name" value="Cyt_c_biogenesis_CcmB"/>
</dbReference>
<evidence type="ECO:0000256" key="4">
    <source>
        <dbReference type="ARBA" id="ARBA00022692"/>
    </source>
</evidence>
<evidence type="ECO:0000313" key="10">
    <source>
        <dbReference type="Proteomes" id="UP000006329"/>
    </source>
</evidence>
<evidence type="ECO:0000256" key="8">
    <source>
        <dbReference type="SAM" id="Phobius"/>
    </source>
</evidence>
<dbReference type="EMBL" id="AHON02000053">
    <property type="protein sequence ID" value="EKO33216.1"/>
    <property type="molecule type" value="Genomic_DNA"/>
</dbReference>
<dbReference type="Proteomes" id="UP000006329">
    <property type="component" value="Unassembled WGS sequence"/>
</dbReference>
<dbReference type="Pfam" id="PF03379">
    <property type="entry name" value="CcmB"/>
    <property type="match status" value="1"/>
</dbReference>
<evidence type="ECO:0000256" key="6">
    <source>
        <dbReference type="ARBA" id="ARBA00022989"/>
    </source>
</evidence>
<evidence type="ECO:0000256" key="5">
    <source>
        <dbReference type="ARBA" id="ARBA00022748"/>
    </source>
</evidence>
<accession>A0A0E2BPB4</accession>
<evidence type="ECO:0000313" key="9">
    <source>
        <dbReference type="EMBL" id="EKO33216.1"/>
    </source>
</evidence>
<feature type="transmembrane region" description="Helical" evidence="8">
    <location>
        <begin position="12"/>
        <end position="36"/>
    </location>
</feature>
<keyword evidence="3" id="KW-0813">Transport</keyword>
<keyword evidence="10" id="KW-1185">Reference proteome</keyword>
<sequence length="223" mass="25080">MKLLFRLFHKEFLLLGRAVNGILSILVLITSIVFIFDYALERTGKLDRQTLIGIKWSVLFLTSYVFIGQSAWEERESGGGRISSLFLPVWMRFLSKSLAVFSGLTIAAVYLMILLSVFFQTFPLGWKDLTVNLIFLLPGILCISFLGVALSHISDSARLKEILLPLLMIPFTIPILLFGMESERKLERMPVFDPIPGIVILLSFCVFYAGIGILLLELSGDEL</sequence>
<evidence type="ECO:0000256" key="3">
    <source>
        <dbReference type="ARBA" id="ARBA00022448"/>
    </source>
</evidence>
<protein>
    <submittedName>
        <fullName evidence="9">CcmB protein</fullName>
    </submittedName>
</protein>
<dbReference type="GO" id="GO:0005886">
    <property type="term" value="C:plasma membrane"/>
    <property type="evidence" value="ECO:0007669"/>
    <property type="project" value="TreeGrafter"/>
</dbReference>
<dbReference type="GO" id="GO:1903607">
    <property type="term" value="P:cytochrome c biosynthetic process"/>
    <property type="evidence" value="ECO:0007669"/>
    <property type="project" value="TreeGrafter"/>
</dbReference>
<dbReference type="PANTHER" id="PTHR30070">
    <property type="entry name" value="HEME EXPORTER PROTEIN B"/>
    <property type="match status" value="1"/>
</dbReference>
<dbReference type="GO" id="GO:0015232">
    <property type="term" value="F:heme transmembrane transporter activity"/>
    <property type="evidence" value="ECO:0007669"/>
    <property type="project" value="InterPro"/>
</dbReference>
<feature type="transmembrane region" description="Helical" evidence="8">
    <location>
        <begin position="93"/>
        <end position="119"/>
    </location>
</feature>
<keyword evidence="7 8" id="KW-0472">Membrane</keyword>
<reference evidence="9" key="1">
    <citation type="submission" date="2012-10" db="EMBL/GenBank/DDBJ databases">
        <authorList>
            <person name="Harkins D.M."/>
            <person name="Durkin A.S."/>
            <person name="Brinkac L.M."/>
            <person name="Haft D.H."/>
            <person name="Selengut J.D."/>
            <person name="Sanka R."/>
            <person name="DePew J."/>
            <person name="Purushe J."/>
            <person name="Matthias M.A."/>
            <person name="Vinetz J.M."/>
            <person name="Sutton G.G."/>
            <person name="Nierman W.C."/>
            <person name="Fouts D.E."/>
        </authorList>
    </citation>
    <scope>NUCLEOTIDE SEQUENCE [LARGE SCALE GENOMIC DNA]</scope>
    <source>
        <strain evidence="9">MOR084</strain>
    </source>
</reference>
<evidence type="ECO:0000256" key="7">
    <source>
        <dbReference type="ARBA" id="ARBA00023136"/>
    </source>
</evidence>
<feature type="transmembrane region" description="Helical" evidence="8">
    <location>
        <begin position="195"/>
        <end position="216"/>
    </location>
</feature>
<keyword evidence="5" id="KW-0201">Cytochrome c-type biogenesis</keyword>
<organism evidence="9 10">
    <name type="scientific">Leptospira santarosai str. MOR084</name>
    <dbReference type="NCBI Taxonomy" id="1049984"/>
    <lineage>
        <taxon>Bacteria</taxon>
        <taxon>Pseudomonadati</taxon>
        <taxon>Spirochaetota</taxon>
        <taxon>Spirochaetia</taxon>
        <taxon>Leptospirales</taxon>
        <taxon>Leptospiraceae</taxon>
        <taxon>Leptospira</taxon>
    </lineage>
</organism>
<name>A0A0E2BPB4_9LEPT</name>
<dbReference type="GO" id="GO:0017004">
    <property type="term" value="P:cytochrome complex assembly"/>
    <property type="evidence" value="ECO:0007669"/>
    <property type="project" value="UniProtKB-KW"/>
</dbReference>
<keyword evidence="6 8" id="KW-1133">Transmembrane helix</keyword>
<dbReference type="AlphaFoldDB" id="A0A0E2BPB4"/>
<proteinExistence type="inferred from homology"/>
<feature type="transmembrane region" description="Helical" evidence="8">
    <location>
        <begin position="131"/>
        <end position="150"/>
    </location>
</feature>
<feature type="transmembrane region" description="Helical" evidence="8">
    <location>
        <begin position="162"/>
        <end position="180"/>
    </location>
</feature>
<keyword evidence="4 8" id="KW-0812">Transmembrane</keyword>
<evidence type="ECO:0000256" key="1">
    <source>
        <dbReference type="ARBA" id="ARBA00004141"/>
    </source>
</evidence>
<dbReference type="PANTHER" id="PTHR30070:SF1">
    <property type="entry name" value="CYTOCHROME C BIOGENESIS B-RELATED"/>
    <property type="match status" value="1"/>
</dbReference>
<feature type="transmembrane region" description="Helical" evidence="8">
    <location>
        <begin position="56"/>
        <end position="72"/>
    </location>
</feature>
<comment type="similarity">
    <text evidence="2">Belongs to the CcmB/CycW/HelB family.</text>
</comment>
<comment type="caution">
    <text evidence="9">The sequence shown here is derived from an EMBL/GenBank/DDBJ whole genome shotgun (WGS) entry which is preliminary data.</text>
</comment>
<dbReference type="RefSeq" id="WP_004483913.1">
    <property type="nucleotide sequence ID" value="NZ_AHON02000053.1"/>
</dbReference>